<protein>
    <submittedName>
        <fullName evidence="2">Uncharacterized protein</fullName>
    </submittedName>
</protein>
<name>A0ABN1V242_9ACTN</name>
<reference evidence="2 3" key="1">
    <citation type="journal article" date="2019" name="Int. J. Syst. Evol. Microbiol.">
        <title>The Global Catalogue of Microorganisms (GCM) 10K type strain sequencing project: providing services to taxonomists for standard genome sequencing and annotation.</title>
        <authorList>
            <consortium name="The Broad Institute Genomics Platform"/>
            <consortium name="The Broad Institute Genome Sequencing Center for Infectious Disease"/>
            <person name="Wu L."/>
            <person name="Ma J."/>
        </authorList>
    </citation>
    <scope>NUCLEOTIDE SEQUENCE [LARGE SCALE GENOMIC DNA]</scope>
    <source>
        <strain evidence="2 3">JCM 12696</strain>
    </source>
</reference>
<keyword evidence="3" id="KW-1185">Reference proteome</keyword>
<dbReference type="RefSeq" id="WP_344279661.1">
    <property type="nucleotide sequence ID" value="NZ_BAAAKV010000042.1"/>
</dbReference>
<feature type="region of interest" description="Disordered" evidence="1">
    <location>
        <begin position="84"/>
        <end position="106"/>
    </location>
</feature>
<sequence>MALICPHCKAADAIAYVENEDGQTLFPCLLCDRPPSPGPVLSTARVTARCSTAGCGGMVEDRYRYGPAGRVLAATRRACRGCGSARTGPAARTPHAGNRTLPYPRL</sequence>
<gene>
    <name evidence="2" type="ORF">GCM10009654_45190</name>
</gene>
<proteinExistence type="predicted"/>
<organism evidence="2 3">
    <name type="scientific">Streptomyces hebeiensis</name>
    <dbReference type="NCBI Taxonomy" id="229486"/>
    <lineage>
        <taxon>Bacteria</taxon>
        <taxon>Bacillati</taxon>
        <taxon>Actinomycetota</taxon>
        <taxon>Actinomycetes</taxon>
        <taxon>Kitasatosporales</taxon>
        <taxon>Streptomycetaceae</taxon>
        <taxon>Streptomyces</taxon>
    </lineage>
</organism>
<dbReference type="Proteomes" id="UP001501371">
    <property type="component" value="Unassembled WGS sequence"/>
</dbReference>
<evidence type="ECO:0000313" key="3">
    <source>
        <dbReference type="Proteomes" id="UP001501371"/>
    </source>
</evidence>
<accession>A0ABN1V242</accession>
<evidence type="ECO:0000256" key="1">
    <source>
        <dbReference type="SAM" id="MobiDB-lite"/>
    </source>
</evidence>
<comment type="caution">
    <text evidence="2">The sequence shown here is derived from an EMBL/GenBank/DDBJ whole genome shotgun (WGS) entry which is preliminary data.</text>
</comment>
<dbReference type="EMBL" id="BAAAKV010000042">
    <property type="protein sequence ID" value="GAA1182835.1"/>
    <property type="molecule type" value="Genomic_DNA"/>
</dbReference>
<evidence type="ECO:0000313" key="2">
    <source>
        <dbReference type="EMBL" id="GAA1182835.1"/>
    </source>
</evidence>